<reference evidence="2" key="2">
    <citation type="submission" date="2025-09" db="UniProtKB">
        <authorList>
            <consortium name="Ensembl"/>
        </authorList>
    </citation>
    <scope>IDENTIFICATION</scope>
</reference>
<dbReference type="PANTHER" id="PTHR28360:SF1">
    <property type="entry name" value="DYNACTIN SUBUNIT 3"/>
    <property type="match status" value="1"/>
</dbReference>
<dbReference type="GO" id="GO:0061640">
    <property type="term" value="P:cytoskeleton-dependent cytokinesis"/>
    <property type="evidence" value="ECO:0007669"/>
    <property type="project" value="InterPro"/>
</dbReference>
<accession>A0A8C5PSS2</accession>
<dbReference type="Ensembl" id="ENSLLET00000028428.1">
    <property type="protein sequence ID" value="ENSLLEP00000027359.1"/>
    <property type="gene ID" value="ENSLLEG00000017295.1"/>
</dbReference>
<dbReference type="InterPro" id="IPR009991">
    <property type="entry name" value="DCTN3"/>
</dbReference>
<organism evidence="2 3">
    <name type="scientific">Leptobrachium leishanense</name>
    <name type="common">Leishan spiny toad</name>
    <dbReference type="NCBI Taxonomy" id="445787"/>
    <lineage>
        <taxon>Eukaryota</taxon>
        <taxon>Metazoa</taxon>
        <taxon>Chordata</taxon>
        <taxon>Craniata</taxon>
        <taxon>Vertebrata</taxon>
        <taxon>Euteleostomi</taxon>
        <taxon>Amphibia</taxon>
        <taxon>Batrachia</taxon>
        <taxon>Anura</taxon>
        <taxon>Pelobatoidea</taxon>
        <taxon>Megophryidae</taxon>
        <taxon>Leptobrachium</taxon>
    </lineage>
</organism>
<dbReference type="AlphaFoldDB" id="A0A8C5PSS2"/>
<dbReference type="GeneTree" id="ENSGT00990000212563"/>
<evidence type="ECO:0000256" key="1">
    <source>
        <dbReference type="SAM" id="MobiDB-lite"/>
    </source>
</evidence>
<dbReference type="Proteomes" id="UP000694569">
    <property type="component" value="Unplaced"/>
</dbReference>
<dbReference type="GO" id="GO:0005869">
    <property type="term" value="C:dynactin complex"/>
    <property type="evidence" value="ECO:0007669"/>
    <property type="project" value="InterPro"/>
</dbReference>
<dbReference type="OrthoDB" id="16729at2759"/>
<feature type="compositionally biased region" description="Basic and acidic residues" evidence="1">
    <location>
        <begin position="112"/>
        <end position="136"/>
    </location>
</feature>
<dbReference type="Pfam" id="PF07426">
    <property type="entry name" value="Dynactin_p22"/>
    <property type="match status" value="1"/>
</dbReference>
<reference evidence="2" key="1">
    <citation type="submission" date="2025-08" db="UniProtKB">
        <authorList>
            <consortium name="Ensembl"/>
        </authorList>
    </citation>
    <scope>IDENTIFICATION</scope>
</reference>
<evidence type="ECO:0000313" key="3">
    <source>
        <dbReference type="Proteomes" id="UP000694569"/>
    </source>
</evidence>
<dbReference type="PANTHER" id="PTHR28360">
    <property type="entry name" value="DYNACTIN SUBUNIT 3"/>
    <property type="match status" value="1"/>
</dbReference>
<protein>
    <submittedName>
        <fullName evidence="2">Uncharacterized protein</fullName>
    </submittedName>
</protein>
<proteinExistence type="predicted"/>
<sequence>MAVPDAMKLEFILAEEQYILSQASLLEQLHNLQPYLDSEHIKAVPAQASKLQALTQLHIKQQDQSDEVTEETKRLLEDYNKLVSFIPGRARGGRGGPGNALCRPVKTTATDTRAETGRHGDARTGAETHRHAETDARTQTLGRRRTQTLIETHGRRLA</sequence>
<feature type="region of interest" description="Disordered" evidence="1">
    <location>
        <begin position="93"/>
        <end position="158"/>
    </location>
</feature>
<name>A0A8C5PSS2_9ANUR</name>
<evidence type="ECO:0000313" key="2">
    <source>
        <dbReference type="Ensembl" id="ENSLLEP00000027359.1"/>
    </source>
</evidence>
<keyword evidence="3" id="KW-1185">Reference proteome</keyword>